<dbReference type="EMBL" id="LR796607">
    <property type="protein sequence ID" value="CAB4154107.1"/>
    <property type="molecule type" value="Genomic_DNA"/>
</dbReference>
<reference evidence="1" key="1">
    <citation type="submission" date="2020-04" db="EMBL/GenBank/DDBJ databases">
        <authorList>
            <person name="Chiriac C."/>
            <person name="Salcher M."/>
            <person name="Ghai R."/>
            <person name="Kavagutti S V."/>
        </authorList>
    </citation>
    <scope>NUCLEOTIDE SEQUENCE</scope>
</reference>
<sequence>MKVKNVLELLRAKYDSEYVEIFHVTASGNRDIQIWHPADANGFRDYINDLEIENDCVLGVFVKDEYLTVFLDDEIYKQREHKLNLLFPKVSFRT</sequence>
<evidence type="ECO:0000313" key="1">
    <source>
        <dbReference type="EMBL" id="CAB4154107.1"/>
    </source>
</evidence>
<accession>A0A6J5N9I1</accession>
<name>A0A6J5N9I1_9CAUD</name>
<gene>
    <name evidence="1" type="ORF">UFOVP630_17</name>
</gene>
<proteinExistence type="predicted"/>
<organism evidence="1">
    <name type="scientific">uncultured Caudovirales phage</name>
    <dbReference type="NCBI Taxonomy" id="2100421"/>
    <lineage>
        <taxon>Viruses</taxon>
        <taxon>Duplodnaviria</taxon>
        <taxon>Heunggongvirae</taxon>
        <taxon>Uroviricota</taxon>
        <taxon>Caudoviricetes</taxon>
        <taxon>Peduoviridae</taxon>
        <taxon>Maltschvirus</taxon>
        <taxon>Maltschvirus maltsch</taxon>
    </lineage>
</organism>
<protein>
    <submittedName>
        <fullName evidence="1">Uncharacterized protein</fullName>
    </submittedName>
</protein>